<evidence type="ECO:0000313" key="2">
    <source>
        <dbReference type="Proteomes" id="UP000290365"/>
    </source>
</evidence>
<evidence type="ECO:0000313" key="1">
    <source>
        <dbReference type="EMBL" id="QBD77453.1"/>
    </source>
</evidence>
<dbReference type="KEGG" id="kbs:EPA93_16220"/>
<accession>A0A4P6JQC1</accession>
<dbReference type="Proteomes" id="UP000290365">
    <property type="component" value="Chromosome"/>
</dbReference>
<dbReference type="AlphaFoldDB" id="A0A4P6JQC1"/>
<organism evidence="1 2">
    <name type="scientific">Ktedonosporobacter rubrisoli</name>
    <dbReference type="NCBI Taxonomy" id="2509675"/>
    <lineage>
        <taxon>Bacteria</taxon>
        <taxon>Bacillati</taxon>
        <taxon>Chloroflexota</taxon>
        <taxon>Ktedonobacteria</taxon>
        <taxon>Ktedonobacterales</taxon>
        <taxon>Ktedonosporobacteraceae</taxon>
        <taxon>Ktedonosporobacter</taxon>
    </lineage>
</organism>
<dbReference type="RefSeq" id="WP_129888510.1">
    <property type="nucleotide sequence ID" value="NZ_CP035758.1"/>
</dbReference>
<proteinExistence type="predicted"/>
<gene>
    <name evidence="1" type="ORF">EPA93_16220</name>
</gene>
<keyword evidence="2" id="KW-1185">Reference proteome</keyword>
<dbReference type="EMBL" id="CP035758">
    <property type="protein sequence ID" value="QBD77453.1"/>
    <property type="molecule type" value="Genomic_DNA"/>
</dbReference>
<name>A0A4P6JQC1_KTERU</name>
<protein>
    <submittedName>
        <fullName evidence="1">Uncharacterized protein</fullName>
    </submittedName>
</protein>
<sequence>MSQVLSTYGWFQMLIPHEHRGEDANQQKAVSGVIEAAHREFVEIGQASGIDPLLIRNARFHY</sequence>
<reference evidence="1 2" key="1">
    <citation type="submission" date="2019-01" db="EMBL/GenBank/DDBJ databases">
        <title>Ktedonosporobacter rubrisoli SCAWS-G2.</title>
        <authorList>
            <person name="Huang Y."/>
            <person name="Yan B."/>
        </authorList>
    </citation>
    <scope>NUCLEOTIDE SEQUENCE [LARGE SCALE GENOMIC DNA]</scope>
    <source>
        <strain evidence="1 2">SCAWS-G2</strain>
    </source>
</reference>